<protein>
    <submittedName>
        <fullName evidence="2">Uncharacterized protein</fullName>
    </submittedName>
</protein>
<proteinExistence type="predicted"/>
<dbReference type="AlphaFoldDB" id="A0A368UD36"/>
<evidence type="ECO:0000313" key="2">
    <source>
        <dbReference type="EMBL" id="RCW16538.1"/>
    </source>
</evidence>
<sequence>MEVNAKLGSCFEDLSEQELINLNGGLSPTLTTTSSTWCFAASAAVSGGISAAATFIVSATYNRG</sequence>
<reference evidence="2 3" key="1">
    <citation type="journal article" date="2018" name="Sci. Rep.">
        <title>Network-guided genomic and metagenomic analysis of the faecal microbiota of the critically endangered kakapo.</title>
        <authorList>
            <person name="Waite D.W."/>
            <person name="Dsouza M."/>
            <person name="Sekiguchi Y."/>
            <person name="Hugenholtz P."/>
            <person name="Taylor M.W."/>
        </authorList>
    </citation>
    <scope>NUCLEOTIDE SEQUENCE [LARGE SCALE GENOMIC DNA]</scope>
    <source>
        <strain evidence="2 3">BI02</strain>
    </source>
</reference>
<evidence type="ECO:0000313" key="3">
    <source>
        <dbReference type="Proteomes" id="UP000253215"/>
    </source>
</evidence>
<keyword evidence="1" id="KW-0472">Membrane</keyword>
<feature type="transmembrane region" description="Helical" evidence="1">
    <location>
        <begin position="39"/>
        <end position="61"/>
    </location>
</feature>
<dbReference type="EMBL" id="NETH01000039">
    <property type="protein sequence ID" value="RCW16538.1"/>
    <property type="molecule type" value="Genomic_DNA"/>
</dbReference>
<comment type="caution">
    <text evidence="2">The sequence shown here is derived from an EMBL/GenBank/DDBJ whole genome shotgun (WGS) entry which is preliminary data.</text>
</comment>
<evidence type="ECO:0000256" key="1">
    <source>
        <dbReference type="SAM" id="Phobius"/>
    </source>
</evidence>
<keyword evidence="1" id="KW-0812">Transmembrane</keyword>
<gene>
    <name evidence="2" type="ORF">CAC02_07945</name>
</gene>
<organism evidence="2 3">
    <name type="scientific">Streptococcus gallolyticus</name>
    <dbReference type="NCBI Taxonomy" id="315405"/>
    <lineage>
        <taxon>Bacteria</taxon>
        <taxon>Bacillati</taxon>
        <taxon>Bacillota</taxon>
        <taxon>Bacilli</taxon>
        <taxon>Lactobacillales</taxon>
        <taxon>Streptococcaceae</taxon>
        <taxon>Streptococcus</taxon>
    </lineage>
</organism>
<accession>A0A368UD36</accession>
<name>A0A368UD36_9STRE</name>
<keyword evidence="1" id="KW-1133">Transmembrane helix</keyword>
<dbReference type="Proteomes" id="UP000253215">
    <property type="component" value="Unassembled WGS sequence"/>
</dbReference>